<dbReference type="InterPro" id="IPR000884">
    <property type="entry name" value="TSP1_rpt"/>
</dbReference>
<evidence type="ECO:0000256" key="16">
    <source>
        <dbReference type="PIRSR" id="PIRSR613273-2"/>
    </source>
</evidence>
<evidence type="ECO:0000256" key="11">
    <source>
        <dbReference type="ARBA" id="ARBA00023049"/>
    </source>
</evidence>
<evidence type="ECO:0000256" key="13">
    <source>
        <dbReference type="ARBA" id="ARBA00023157"/>
    </source>
</evidence>
<feature type="disulfide bond" evidence="17">
    <location>
        <begin position="427"/>
        <end position="450"/>
    </location>
</feature>
<evidence type="ECO:0000256" key="15">
    <source>
        <dbReference type="PIRSR" id="PIRSR613273-1"/>
    </source>
</evidence>
<evidence type="ECO:0000256" key="14">
    <source>
        <dbReference type="ARBA" id="ARBA00023180"/>
    </source>
</evidence>
<comment type="caution">
    <text evidence="18">Lacks conserved residue(s) required for the propagation of feature annotation.</text>
</comment>
<keyword evidence="4" id="KW-0645">Protease</keyword>
<dbReference type="PROSITE" id="PS50092">
    <property type="entry name" value="TSP1"/>
    <property type="match status" value="4"/>
</dbReference>
<feature type="active site" evidence="15 18">
    <location>
        <position position="341"/>
    </location>
</feature>
<keyword evidence="13 17" id="KW-1015">Disulfide bond</keyword>
<dbReference type="Pfam" id="PF01421">
    <property type="entry name" value="Reprolysin"/>
    <property type="match status" value="1"/>
</dbReference>
<feature type="disulfide bond" evidence="17">
    <location>
        <begin position="438"/>
        <end position="458"/>
    </location>
</feature>
<keyword evidence="14" id="KW-0325">Glycoprotein</keyword>
<keyword evidence="12" id="KW-0865">Zymogen</keyword>
<organism evidence="20 21">
    <name type="scientific">Pocillopora meandrina</name>
    <dbReference type="NCBI Taxonomy" id="46732"/>
    <lineage>
        <taxon>Eukaryota</taxon>
        <taxon>Metazoa</taxon>
        <taxon>Cnidaria</taxon>
        <taxon>Anthozoa</taxon>
        <taxon>Hexacorallia</taxon>
        <taxon>Scleractinia</taxon>
        <taxon>Astrocoeniina</taxon>
        <taxon>Pocilloporidae</taxon>
        <taxon>Pocillopora</taxon>
    </lineage>
</organism>
<proteinExistence type="predicted"/>
<feature type="disulfide bond" evidence="17">
    <location>
        <begin position="445"/>
        <end position="477"/>
    </location>
</feature>
<feature type="disulfide bond" evidence="17">
    <location>
        <begin position="471"/>
        <end position="482"/>
    </location>
</feature>
<keyword evidence="9" id="KW-0378">Hydrolase</keyword>
<comment type="caution">
    <text evidence="20">The sequence shown here is derived from an EMBL/GenBank/DDBJ whole genome shotgun (WGS) entry which is preliminary data.</text>
</comment>
<evidence type="ECO:0000256" key="2">
    <source>
        <dbReference type="ARBA" id="ARBA00022525"/>
    </source>
</evidence>
<keyword evidence="21" id="KW-1185">Reference proteome</keyword>
<feature type="binding site" evidence="16 18">
    <location>
        <position position="340"/>
    </location>
    <ligand>
        <name>Zn(2+)</name>
        <dbReference type="ChEBI" id="CHEBI:29105"/>
        <note>catalytic</note>
    </ligand>
</feature>
<evidence type="ECO:0000256" key="17">
    <source>
        <dbReference type="PIRSR" id="PIRSR613273-3"/>
    </source>
</evidence>
<evidence type="ECO:0000256" key="10">
    <source>
        <dbReference type="ARBA" id="ARBA00022833"/>
    </source>
</evidence>
<evidence type="ECO:0000256" key="12">
    <source>
        <dbReference type="ARBA" id="ARBA00023145"/>
    </source>
</evidence>
<feature type="binding site" evidence="16">
    <location>
        <position position="298"/>
    </location>
    <ligand>
        <name>Ca(2+)</name>
        <dbReference type="ChEBI" id="CHEBI:29108"/>
        <label>1</label>
    </ligand>
</feature>
<feature type="binding site" evidence="16 18">
    <location>
        <position position="344"/>
    </location>
    <ligand>
        <name>Zn(2+)</name>
        <dbReference type="ChEBI" id="CHEBI:29105"/>
        <note>catalytic</note>
    </ligand>
</feature>
<dbReference type="Gene3D" id="2.60.120.830">
    <property type="match status" value="1"/>
</dbReference>
<evidence type="ECO:0000256" key="3">
    <source>
        <dbReference type="ARBA" id="ARBA00022530"/>
    </source>
</evidence>
<feature type="binding site" evidence="16 18">
    <location>
        <position position="350"/>
    </location>
    <ligand>
        <name>Zn(2+)</name>
        <dbReference type="ChEBI" id="CHEBI:29105"/>
        <note>catalytic</note>
    </ligand>
</feature>
<feature type="disulfide bond" evidence="17">
    <location>
        <begin position="318"/>
        <end position="397"/>
    </location>
</feature>
<feature type="disulfide bond" evidence="17">
    <location>
        <begin position="503"/>
        <end position="541"/>
    </location>
</feature>
<dbReference type="Gene3D" id="2.20.100.10">
    <property type="entry name" value="Thrombospondin type-1 (TSP1) repeat"/>
    <property type="match status" value="4"/>
</dbReference>
<dbReference type="PANTHER" id="PTHR13723:SF200">
    <property type="entry name" value="ADAM METALLOPEPTIDASE WITH THROMBOSPONDIN TYPE 1 MOTIF B, ISOFORM B"/>
    <property type="match status" value="1"/>
</dbReference>
<dbReference type="Gene3D" id="3.40.390.10">
    <property type="entry name" value="Collagenase (Catalytic Domain)"/>
    <property type="match status" value="1"/>
</dbReference>
<dbReference type="AlphaFoldDB" id="A0AAU9WNN4"/>
<protein>
    <recommendedName>
        <fullName evidence="19">Peptidase M12B domain-containing protein</fullName>
    </recommendedName>
</protein>
<keyword evidence="2" id="KW-0964">Secreted</keyword>
<dbReference type="SUPFAM" id="SSF82895">
    <property type="entry name" value="TSP-1 type 1 repeat"/>
    <property type="match status" value="4"/>
</dbReference>
<keyword evidence="10 16" id="KW-0862">Zinc</keyword>
<feature type="binding site" evidence="16">
    <location>
        <position position="400"/>
    </location>
    <ligand>
        <name>Ca(2+)</name>
        <dbReference type="ChEBI" id="CHEBI:29108"/>
        <label>2</label>
    </ligand>
</feature>
<feature type="disulfide bond" evidence="17">
    <location>
        <begin position="518"/>
        <end position="530"/>
    </location>
</feature>
<accession>A0AAU9WNN4</accession>
<dbReference type="Pfam" id="PF17771">
    <property type="entry name" value="ADAMTS_CR_2"/>
    <property type="match status" value="1"/>
</dbReference>
<comment type="cofactor">
    <cofactor evidence="16">
        <name>Zn(2+)</name>
        <dbReference type="ChEBI" id="CHEBI:29105"/>
    </cofactor>
    <text evidence="16">Binds 1 zinc ion per subunit.</text>
</comment>
<evidence type="ECO:0000256" key="7">
    <source>
        <dbReference type="ARBA" id="ARBA00022729"/>
    </source>
</evidence>
<dbReference type="Pfam" id="PF05986">
    <property type="entry name" value="ADAMTS_spacer1"/>
    <property type="match status" value="1"/>
</dbReference>
<evidence type="ECO:0000256" key="8">
    <source>
        <dbReference type="ARBA" id="ARBA00022737"/>
    </source>
</evidence>
<dbReference type="Proteomes" id="UP001159428">
    <property type="component" value="Unassembled WGS sequence"/>
</dbReference>
<feature type="binding site" evidence="16">
    <location>
        <position position="397"/>
    </location>
    <ligand>
        <name>Ca(2+)</name>
        <dbReference type="ChEBI" id="CHEBI:29108"/>
        <label>1</label>
    </ligand>
</feature>
<keyword evidence="5" id="KW-0165">Cleavage on pair of basic residues</keyword>
<dbReference type="GO" id="GO:0046872">
    <property type="term" value="F:metal ion binding"/>
    <property type="evidence" value="ECO:0007669"/>
    <property type="project" value="UniProtKB-KW"/>
</dbReference>
<feature type="binding site" evidence="16">
    <location>
        <position position="291"/>
    </location>
    <ligand>
        <name>Ca(2+)</name>
        <dbReference type="ChEBI" id="CHEBI:29108"/>
        <label>1</label>
    </ligand>
</feature>
<dbReference type="InterPro" id="IPR006586">
    <property type="entry name" value="ADAM_Cys-rich"/>
</dbReference>
<evidence type="ECO:0000256" key="18">
    <source>
        <dbReference type="PROSITE-ProRule" id="PRU00276"/>
    </source>
</evidence>
<feature type="disulfide bond" evidence="17">
    <location>
        <begin position="507"/>
        <end position="546"/>
    </location>
</feature>
<dbReference type="GO" id="GO:0006508">
    <property type="term" value="P:proteolysis"/>
    <property type="evidence" value="ECO:0007669"/>
    <property type="project" value="UniProtKB-KW"/>
</dbReference>
<name>A0AAU9WNN4_9CNID</name>
<keyword evidence="7" id="KW-0732">Signal</keyword>
<evidence type="ECO:0000256" key="9">
    <source>
        <dbReference type="ARBA" id="ARBA00022801"/>
    </source>
</evidence>
<dbReference type="Gene3D" id="3.40.1620.60">
    <property type="match status" value="1"/>
</dbReference>
<dbReference type="Pfam" id="PF00090">
    <property type="entry name" value="TSP_1"/>
    <property type="match status" value="1"/>
</dbReference>
<dbReference type="SMART" id="SM00608">
    <property type="entry name" value="ACR"/>
    <property type="match status" value="1"/>
</dbReference>
<dbReference type="GO" id="GO:0030198">
    <property type="term" value="P:extracellular matrix organization"/>
    <property type="evidence" value="ECO:0007669"/>
    <property type="project" value="InterPro"/>
</dbReference>
<keyword evidence="3" id="KW-0272">Extracellular matrix</keyword>
<dbReference type="GO" id="GO:0031012">
    <property type="term" value="C:extracellular matrix"/>
    <property type="evidence" value="ECO:0007669"/>
    <property type="project" value="TreeGrafter"/>
</dbReference>
<dbReference type="InterPro" id="IPR050439">
    <property type="entry name" value="ADAMTS_ADAMTS-like"/>
</dbReference>
<dbReference type="SUPFAM" id="SSF55486">
    <property type="entry name" value="Metalloproteases ('zincins'), catalytic domain"/>
    <property type="match status" value="1"/>
</dbReference>
<dbReference type="Pfam" id="PF19236">
    <property type="entry name" value="ADAMTS_CR_3"/>
    <property type="match status" value="1"/>
</dbReference>
<dbReference type="InterPro" id="IPR013273">
    <property type="entry name" value="ADAMTS/ADAMTS-like"/>
</dbReference>
<feature type="binding site" evidence="16">
    <location>
        <position position="206"/>
    </location>
    <ligand>
        <name>Ca(2+)</name>
        <dbReference type="ChEBI" id="CHEBI:29108"/>
        <label>2</label>
    </ligand>
</feature>
<feature type="domain" description="Peptidase M12B" evidence="19">
    <location>
        <begin position="203"/>
        <end position="402"/>
    </location>
</feature>
<dbReference type="PANTHER" id="PTHR13723">
    <property type="entry name" value="ADAMTS A DISINTEGRIN AND METALLOPROTEASE WITH THROMBOSPONDIN MOTIFS PROTEASE"/>
    <property type="match status" value="1"/>
</dbReference>
<keyword evidence="16" id="KW-0106">Calcium</keyword>
<keyword evidence="11" id="KW-0482">Metalloprotease</keyword>
<dbReference type="FunFam" id="2.20.100.10:FF:000005">
    <property type="entry name" value="ADAM metallopeptidase with thrombospondin type 1 motif 9"/>
    <property type="match status" value="1"/>
</dbReference>
<dbReference type="InterPro" id="IPR002870">
    <property type="entry name" value="Peptidase_M12B_N"/>
</dbReference>
<keyword evidence="8" id="KW-0677">Repeat</keyword>
<dbReference type="EMBL" id="CALNXJ010000017">
    <property type="protein sequence ID" value="CAH3120115.1"/>
    <property type="molecule type" value="Genomic_DNA"/>
</dbReference>
<evidence type="ECO:0000256" key="6">
    <source>
        <dbReference type="ARBA" id="ARBA00022723"/>
    </source>
</evidence>
<evidence type="ECO:0000313" key="20">
    <source>
        <dbReference type="EMBL" id="CAH3120115.1"/>
    </source>
</evidence>
<dbReference type="InterPro" id="IPR041645">
    <property type="entry name" value="ADAMTS_CR_2"/>
</dbReference>
<gene>
    <name evidence="20" type="ORF">PMEA_00008093</name>
</gene>
<feature type="binding site" evidence="16">
    <location>
        <position position="206"/>
    </location>
    <ligand>
        <name>Ca(2+)</name>
        <dbReference type="ChEBI" id="CHEBI:29108"/>
        <label>1</label>
    </ligand>
</feature>
<dbReference type="Pfam" id="PF01562">
    <property type="entry name" value="Pep_M12B_propep"/>
    <property type="match status" value="1"/>
</dbReference>
<evidence type="ECO:0000313" key="21">
    <source>
        <dbReference type="Proteomes" id="UP001159428"/>
    </source>
</evidence>
<feature type="binding site" evidence="16">
    <location>
        <position position="400"/>
    </location>
    <ligand>
        <name>Ca(2+)</name>
        <dbReference type="ChEBI" id="CHEBI:29108"/>
        <label>1</label>
    </ligand>
</feature>
<dbReference type="PRINTS" id="PR01857">
    <property type="entry name" value="ADAMTSFAMILY"/>
</dbReference>
<evidence type="ECO:0000256" key="4">
    <source>
        <dbReference type="ARBA" id="ARBA00022670"/>
    </source>
</evidence>
<dbReference type="SMART" id="SM00209">
    <property type="entry name" value="TSP1"/>
    <property type="match status" value="4"/>
</dbReference>
<keyword evidence="6 16" id="KW-0479">Metal-binding</keyword>
<dbReference type="Pfam" id="PF19030">
    <property type="entry name" value="TSP1_ADAMTS"/>
    <property type="match status" value="3"/>
</dbReference>
<reference evidence="20 21" key="1">
    <citation type="submission" date="2022-05" db="EMBL/GenBank/DDBJ databases">
        <authorList>
            <consortium name="Genoscope - CEA"/>
            <person name="William W."/>
        </authorList>
    </citation>
    <scope>NUCLEOTIDE SEQUENCE [LARGE SCALE GENOMIC DNA]</scope>
</reference>
<evidence type="ECO:0000256" key="5">
    <source>
        <dbReference type="ARBA" id="ARBA00022685"/>
    </source>
</evidence>
<dbReference type="InterPro" id="IPR024079">
    <property type="entry name" value="MetalloPept_cat_dom_sf"/>
</dbReference>
<dbReference type="InterPro" id="IPR045371">
    <property type="entry name" value="ADAMTS_CR_3"/>
</dbReference>
<dbReference type="InterPro" id="IPR036383">
    <property type="entry name" value="TSP1_rpt_sf"/>
</dbReference>
<feature type="binding site" evidence="16">
    <location>
        <position position="291"/>
    </location>
    <ligand>
        <name>Ca(2+)</name>
        <dbReference type="ChEBI" id="CHEBI:29108"/>
        <label>2</label>
    </ligand>
</feature>
<dbReference type="FunFam" id="2.20.100.10:FF:000002">
    <property type="entry name" value="Unc-5 netrin receptor C"/>
    <property type="match status" value="1"/>
</dbReference>
<dbReference type="GO" id="GO:0004222">
    <property type="term" value="F:metalloendopeptidase activity"/>
    <property type="evidence" value="ECO:0007669"/>
    <property type="project" value="InterPro"/>
</dbReference>
<sequence>MTRREIRTYFGVDTHEKVPEYDVTSPFQADESGNFLSYKLHEHARRKRDANHDEPNLWYYQVQAFGISLHLNLTKNNNLLAPGLVVEKINKNGGKEYSEPPHSAFYAGHVTSDPNSVVAIGNHDGLKGIINHFGSSFFMQPLPSRLARYHGVSSGSQPHLIFRRSLDNEESRFGVIGETKSSLDKETSRSFSSSRKSRSVPDKHLEVLLAADHLYLNKFHSDKEATDLLLTLANIVNAMYHDESIGDIKVTVSVVKIVLFHHGLSYTSKATSGQRLSAMEVWIGGNMPEPDADKEHGDQVLLVSGQGFGGLAQSGSTCKGYGASVSNGDLGLATALIMAHESAHALGVGHDGNKEAGCPDNTFIMSTTTAGGKNAFRWSPCSSATLQSFLSGSSSSCLNDHPLKDVSGSRANHNKLPGQVYDSDAQCALQFGASYKLCPRMRSSCGSLYCTKNGGASCVSSVVPQADGSKCGERQWCIKGECVDDGSPMIDGGWSQWSSYAECSYSCGGGAQYRTRTCTNPPPKNGGMDCEGESVGHWRICNPEACPEGTPTHREAQCTAKWSRSYPYKLPDRHPCQLVCKYGTDVRPYGTVKDGTRCSLDRKIKDVCIGGKCKSVGCDNILESGVKYDRCKVCNGDSTTCKMVYGKVLTPCKGSCTVLDVPIGATNITVNEEVEDWNFLGVKDDSGKDIYPVTRTWSISKHAAGTIVYYYHEKNEDADRVFIPGPTNEHLQVYYKQYVARQPVDYSLNEPAGDEHLKPGAANWVKGEWNVCTHSCAGGIQIRTVECILQTDATYLNDAVCEKTTPKPAKQQDCNTQSCPPTWYVSGWRPCSKTCGKGAQTREVVCRQEVTRGKFQTLSDSKCTGNKPSDPVSRDCNKIDCPAENVPGDWSACSTSCGAGIKTRKKSCQRLKETGVFEPVPEVMCSAATVPPLQEGCNQDVKCPGDRLYEPLGCFRDGNPRALPLPIKNLRKGINWRDMSETVAKCAKATAETDPSLKVFGLQFYGECFSGTNGLKTYDKYGALPYGEDKIEHCWEGVGSAGINFVYKFVD</sequence>
<comment type="subcellular location">
    <subcellularLocation>
        <location evidence="1">Secreted</location>
        <location evidence="1">Extracellular space</location>
        <location evidence="1">Extracellular matrix</location>
    </subcellularLocation>
</comment>
<dbReference type="PROSITE" id="PS50215">
    <property type="entry name" value="ADAM_MEPRO"/>
    <property type="match status" value="1"/>
</dbReference>
<evidence type="ECO:0000256" key="1">
    <source>
        <dbReference type="ARBA" id="ARBA00004498"/>
    </source>
</evidence>
<dbReference type="InterPro" id="IPR010294">
    <property type="entry name" value="ADAMTS_spacer1"/>
</dbReference>
<dbReference type="InterPro" id="IPR001590">
    <property type="entry name" value="Peptidase_M12B"/>
</dbReference>
<evidence type="ECO:0000259" key="19">
    <source>
        <dbReference type="PROSITE" id="PS50215"/>
    </source>
</evidence>